<gene>
    <name evidence="2" type="ORF">LUZ62_037388</name>
</gene>
<dbReference type="InterPro" id="IPR001810">
    <property type="entry name" value="F-box_dom"/>
</dbReference>
<dbReference type="InterPro" id="IPR053781">
    <property type="entry name" value="F-box_AtFBL13-like"/>
</dbReference>
<organism evidence="2 3">
    <name type="scientific">Rhynchospora pubera</name>
    <dbReference type="NCBI Taxonomy" id="906938"/>
    <lineage>
        <taxon>Eukaryota</taxon>
        <taxon>Viridiplantae</taxon>
        <taxon>Streptophyta</taxon>
        <taxon>Embryophyta</taxon>
        <taxon>Tracheophyta</taxon>
        <taxon>Spermatophyta</taxon>
        <taxon>Magnoliopsida</taxon>
        <taxon>Liliopsida</taxon>
        <taxon>Poales</taxon>
        <taxon>Cyperaceae</taxon>
        <taxon>Cyperoideae</taxon>
        <taxon>Rhynchosporeae</taxon>
        <taxon>Rhynchospora</taxon>
    </lineage>
</organism>
<dbReference type="PANTHER" id="PTHR34223:SF51">
    <property type="entry name" value="OS06G0556300 PROTEIN"/>
    <property type="match status" value="1"/>
</dbReference>
<dbReference type="SUPFAM" id="SSF52047">
    <property type="entry name" value="RNI-like"/>
    <property type="match status" value="1"/>
</dbReference>
<dbReference type="InterPro" id="IPR055411">
    <property type="entry name" value="LRR_FXL15/At3g58940/PEG3-like"/>
</dbReference>
<dbReference type="Proteomes" id="UP001140206">
    <property type="component" value="Chromosome 2"/>
</dbReference>
<dbReference type="Gene3D" id="3.80.10.10">
    <property type="entry name" value="Ribonuclease Inhibitor"/>
    <property type="match status" value="1"/>
</dbReference>
<accession>A0AAV8EYA1</accession>
<evidence type="ECO:0000259" key="1">
    <source>
        <dbReference type="PROSITE" id="PS50181"/>
    </source>
</evidence>
<evidence type="ECO:0000313" key="2">
    <source>
        <dbReference type="EMBL" id="KAJ4786142.1"/>
    </source>
</evidence>
<dbReference type="InterPro" id="IPR036047">
    <property type="entry name" value="F-box-like_dom_sf"/>
</dbReference>
<proteinExistence type="predicted"/>
<name>A0AAV8EYA1_9POAL</name>
<dbReference type="EMBL" id="JAMFTS010000002">
    <property type="protein sequence ID" value="KAJ4786142.1"/>
    <property type="molecule type" value="Genomic_DNA"/>
</dbReference>
<comment type="caution">
    <text evidence="2">The sequence shown here is derived from an EMBL/GenBank/DDBJ whole genome shotgun (WGS) entry which is preliminary data.</text>
</comment>
<dbReference type="SMART" id="SM00256">
    <property type="entry name" value="FBOX"/>
    <property type="match status" value="1"/>
</dbReference>
<dbReference type="InterPro" id="IPR053197">
    <property type="entry name" value="F-box_SCFL_complex_component"/>
</dbReference>
<dbReference type="AlphaFoldDB" id="A0AAV8EYA1"/>
<dbReference type="Pfam" id="PF24758">
    <property type="entry name" value="LRR_At5g56370"/>
    <property type="match status" value="1"/>
</dbReference>
<dbReference type="InterPro" id="IPR032675">
    <property type="entry name" value="LRR_dom_sf"/>
</dbReference>
<reference evidence="2" key="1">
    <citation type="submission" date="2022-08" db="EMBL/GenBank/DDBJ databases">
        <authorList>
            <person name="Marques A."/>
        </authorList>
    </citation>
    <scope>NUCLEOTIDE SEQUENCE</scope>
    <source>
        <strain evidence="2">RhyPub2mFocal</strain>
        <tissue evidence="2">Leaves</tissue>
    </source>
</reference>
<feature type="domain" description="F-box" evidence="1">
    <location>
        <begin position="15"/>
        <end position="68"/>
    </location>
</feature>
<dbReference type="PANTHER" id="PTHR34223">
    <property type="entry name" value="OS11G0201299 PROTEIN"/>
    <property type="match status" value="1"/>
</dbReference>
<dbReference type="CDD" id="cd22160">
    <property type="entry name" value="F-box_AtFBL13-like"/>
    <property type="match status" value="1"/>
</dbReference>
<protein>
    <submittedName>
        <fullName evidence="2">F-box/RNI-like superfamily protein</fullName>
    </submittedName>
</protein>
<dbReference type="SUPFAM" id="SSF81383">
    <property type="entry name" value="F-box domain"/>
    <property type="match status" value="1"/>
</dbReference>
<keyword evidence="3" id="KW-1185">Reference proteome</keyword>
<dbReference type="Gene3D" id="1.20.1280.50">
    <property type="match status" value="1"/>
</dbReference>
<dbReference type="PROSITE" id="PS50181">
    <property type="entry name" value="FBOX"/>
    <property type="match status" value="1"/>
</dbReference>
<sequence length="422" mass="48972">METAPRMKKIETETSDSLSSLPDELIVSILSLLPAKEVARTCVLSKRWRNLWNIVPSLCFDSRDWDGDLEKFAAFVCKFLHKRDAATDTHIFRILCHGMYINDNLDPIYSEATKWVTYAVEHNPRILELSFSGCCSLHIPDCLFTCKTLENLKLKMRGWDLLELKSSAVLLPRLTNLNLNRINFNIDNFDEFLSRCPILKDLSMEYCALNMPKFSCHSVKRLQIHYPRTSDETLSISAPCVENLVFNGDMDSRIILKDMPMVTQAIITVHSFVKREEYNCHLLSRLNGINSLDISSFCSKEMLQEELQKCPIFHSLKFLFLHEFCPYCGFDTWSSFIKNCPNLEELYLVPLEGPCEVDHEEHRRAKEHQNSEQIERFSCKGLKTVGIVYRRLSYSVHHLVERLKYMTKVIKGLQIVLLEDRA</sequence>
<evidence type="ECO:0000313" key="3">
    <source>
        <dbReference type="Proteomes" id="UP001140206"/>
    </source>
</evidence>
<dbReference type="Pfam" id="PF00646">
    <property type="entry name" value="F-box"/>
    <property type="match status" value="1"/>
</dbReference>